<feature type="domain" description="BURP" evidence="2">
    <location>
        <begin position="156"/>
        <end position="258"/>
    </location>
</feature>
<comment type="caution">
    <text evidence="3">The sequence shown here is derived from an EMBL/GenBank/DDBJ whole genome shotgun (WGS) entry which is preliminary data.</text>
</comment>
<evidence type="ECO:0000259" key="2">
    <source>
        <dbReference type="PROSITE" id="PS51277"/>
    </source>
</evidence>
<organism evidence="3 4">
    <name type="scientific">Taxus chinensis</name>
    <name type="common">Chinese yew</name>
    <name type="synonym">Taxus wallichiana var. chinensis</name>
    <dbReference type="NCBI Taxonomy" id="29808"/>
    <lineage>
        <taxon>Eukaryota</taxon>
        <taxon>Viridiplantae</taxon>
        <taxon>Streptophyta</taxon>
        <taxon>Embryophyta</taxon>
        <taxon>Tracheophyta</taxon>
        <taxon>Spermatophyta</taxon>
        <taxon>Pinopsida</taxon>
        <taxon>Pinidae</taxon>
        <taxon>Conifers II</taxon>
        <taxon>Cupressales</taxon>
        <taxon>Taxaceae</taxon>
        <taxon>Taxus</taxon>
    </lineage>
</organism>
<gene>
    <name evidence="3" type="ORF">KI387_025177</name>
</gene>
<accession>A0AA38LCE9</accession>
<proteinExistence type="predicted"/>
<dbReference type="InterPro" id="IPR044816">
    <property type="entry name" value="BURP"/>
</dbReference>
<dbReference type="PANTHER" id="PTHR31236">
    <property type="entry name" value="BURP DOMAIN PROTEIN USPL1-LIKE"/>
    <property type="match status" value="1"/>
</dbReference>
<sequence>LAFQMEFISTISVLLLVMSSQGTNIEGGSVSSALSYWHKMLPTTPIPNTLLEKVSTEETEGFLSLKDIHDDRASVSIGKSPRKIGGHIHETSHNHSASSIRHHAHRDSTSAPVDFVLYSKSKDHSHRDSTSVPIFLEYSSGSEGQRQMRDALLTIYFLEKTLRTETRVTMEMALMRSRPESRVHFLPRSVANEIPFSSDKLSVSLQKLNIAPDSEMAFAMAETLTFCEDSAMTGETKYCATSLESLIDHTTSKLGTND</sequence>
<dbReference type="PANTHER" id="PTHR31236:SF45">
    <property type="entry name" value="BURP DOMAIN-CONTAINING PROTEIN"/>
    <property type="match status" value="1"/>
</dbReference>
<evidence type="ECO:0000313" key="3">
    <source>
        <dbReference type="EMBL" id="KAH9316550.1"/>
    </source>
</evidence>
<dbReference type="Proteomes" id="UP000824469">
    <property type="component" value="Unassembled WGS sequence"/>
</dbReference>
<reference evidence="3 4" key="1">
    <citation type="journal article" date="2021" name="Nat. Plants">
        <title>The Taxus genome provides insights into paclitaxel biosynthesis.</title>
        <authorList>
            <person name="Xiong X."/>
            <person name="Gou J."/>
            <person name="Liao Q."/>
            <person name="Li Y."/>
            <person name="Zhou Q."/>
            <person name="Bi G."/>
            <person name="Li C."/>
            <person name="Du R."/>
            <person name="Wang X."/>
            <person name="Sun T."/>
            <person name="Guo L."/>
            <person name="Liang H."/>
            <person name="Lu P."/>
            <person name="Wu Y."/>
            <person name="Zhang Z."/>
            <person name="Ro D.K."/>
            <person name="Shang Y."/>
            <person name="Huang S."/>
            <person name="Yan J."/>
        </authorList>
    </citation>
    <scope>NUCLEOTIDE SEQUENCE [LARGE SCALE GENOMIC DNA]</scope>
    <source>
        <strain evidence="3">Ta-2019</strain>
    </source>
</reference>
<keyword evidence="4" id="KW-1185">Reference proteome</keyword>
<dbReference type="AlphaFoldDB" id="A0AA38LCE9"/>
<evidence type="ECO:0000313" key="4">
    <source>
        <dbReference type="Proteomes" id="UP000824469"/>
    </source>
</evidence>
<feature type="chain" id="PRO_5041209805" description="BURP domain-containing protein" evidence="1">
    <location>
        <begin position="23"/>
        <end position="258"/>
    </location>
</feature>
<dbReference type="PROSITE" id="PS51277">
    <property type="entry name" value="BURP"/>
    <property type="match status" value="1"/>
</dbReference>
<dbReference type="EMBL" id="JAHRHJ020000005">
    <property type="protein sequence ID" value="KAH9316550.1"/>
    <property type="molecule type" value="Genomic_DNA"/>
</dbReference>
<dbReference type="Pfam" id="PF03181">
    <property type="entry name" value="BURP"/>
    <property type="match status" value="1"/>
</dbReference>
<keyword evidence="1" id="KW-0732">Signal</keyword>
<feature type="signal peptide" evidence="1">
    <location>
        <begin position="1"/>
        <end position="22"/>
    </location>
</feature>
<dbReference type="InterPro" id="IPR004873">
    <property type="entry name" value="BURP_dom"/>
</dbReference>
<evidence type="ECO:0000256" key="1">
    <source>
        <dbReference type="SAM" id="SignalP"/>
    </source>
</evidence>
<feature type="non-terminal residue" evidence="3">
    <location>
        <position position="258"/>
    </location>
</feature>
<protein>
    <recommendedName>
        <fullName evidence="2">BURP domain-containing protein</fullName>
    </recommendedName>
</protein>
<feature type="non-terminal residue" evidence="3">
    <location>
        <position position="1"/>
    </location>
</feature>
<name>A0AA38LCE9_TAXCH</name>